<feature type="compositionally biased region" description="Basic and acidic residues" evidence="4">
    <location>
        <begin position="435"/>
        <end position="446"/>
    </location>
</feature>
<dbReference type="eggNOG" id="KOG0519">
    <property type="taxonomic scope" value="Eukaryota"/>
</dbReference>
<name>G8Y118_PICSO</name>
<evidence type="ECO:0000259" key="5">
    <source>
        <dbReference type="PROSITE" id="PS50110"/>
    </source>
</evidence>
<sequence>MNNLGVSLNPYNSSGSGGQKGSKNNANGGTTATTNSATYSKPPNKTSNMSRQQYPSNDRNSDVAGSSAARRVWVKKVDGNPTTIIVTPDDIVDDLKQYISHKFPNSIARFVDPAEVLIKVDLLSRSSSNSSTSAQLHPGQKKDSSLMLANSADSNAIKQLAHSHAQHFSSSYINLEPDQNVWGILDYYYPNGMTMQEAFLIEFPGDHQKSSLSQSISRPKYSPSHPSMYNNSPSSVQRSHSPIYHHPKPQSYHKSSAYPPNIPNPLRESSVSPSTVNGRSSPSISNIHKRSFSYVPPHSPSMQSFSYPSNNSSGSSQPVLLIPKNFSLATGAAKNPNVGLYSKRFSVDDNLVHNAGNGSGVPRKSVSGSNLTSIGIGNEAQQSINSKAATALPHGESDREVNNDRPPIVSRNSNEPDSPVNPNNDQGRALTRTNDSLKDEGTKNNDQHPIVSTHIIPDKADNPRNLNGMEALSNKSLRSLDYSKLQSNLPKNSKGDNKPTTEAVLPSISVLVVEDNAINQAILGAFLRKHRISYQIAKNGQEAIDKWRSGGFHLVLMDIQLPVKSGIEATKEIRHLEKINRIGVFAQHELKNTSKNETVNESEKLDLNLFRSPVIIVALTASSNSSVDKTNALRAGCNDYLTKPVNLVWLQNKITEWGCMQALIDFDGWKVKRSIEK</sequence>
<dbReference type="SUPFAM" id="SSF54236">
    <property type="entry name" value="Ubiquitin-like"/>
    <property type="match status" value="1"/>
</dbReference>
<dbReference type="GO" id="GO:1900445">
    <property type="term" value="P:positive regulation of filamentous growth of a population of unicellular organisms in response to biotic stimulus"/>
    <property type="evidence" value="ECO:0007669"/>
    <property type="project" value="UniProtKB-ARBA"/>
</dbReference>
<keyword evidence="1 3" id="KW-0597">Phosphoprotein</keyword>
<evidence type="ECO:0000256" key="2">
    <source>
        <dbReference type="ARBA" id="ARBA00023012"/>
    </source>
</evidence>
<feature type="compositionally biased region" description="Polar residues" evidence="4">
    <location>
        <begin position="410"/>
        <end position="434"/>
    </location>
</feature>
<dbReference type="OMA" id="QALIDWN"/>
<dbReference type="Proteomes" id="UP000005222">
    <property type="component" value="Chromosome N"/>
</dbReference>
<gene>
    <name evidence="6" type="primary">Piso0_005016</name>
    <name evidence="6" type="ORF">GNLVRS01_PISO0N06041g</name>
</gene>
<evidence type="ECO:0000256" key="1">
    <source>
        <dbReference type="ARBA" id="ARBA00022553"/>
    </source>
</evidence>
<evidence type="ECO:0000313" key="6">
    <source>
        <dbReference type="EMBL" id="CCE86521.1"/>
    </source>
</evidence>
<dbReference type="PANTHER" id="PTHR45339:SF1">
    <property type="entry name" value="HYBRID SIGNAL TRANSDUCTION HISTIDINE KINASE J"/>
    <property type="match status" value="1"/>
</dbReference>
<dbReference type="HOGENOM" id="CLU_008307_4_0_1"/>
<dbReference type="Gene3D" id="3.40.50.2300">
    <property type="match status" value="1"/>
</dbReference>
<feature type="compositionally biased region" description="Polar residues" evidence="4">
    <location>
        <begin position="267"/>
        <end position="286"/>
    </location>
</feature>
<dbReference type="SMART" id="SM00448">
    <property type="entry name" value="REC"/>
    <property type="match status" value="1"/>
</dbReference>
<reference evidence="6 7" key="1">
    <citation type="journal article" date="2012" name="G3 (Bethesda)">
        <title>Pichia sorbitophila, an interspecies yeast hybrid reveals early steps of genome resolution following polyploidization.</title>
        <authorList>
            <person name="Leh Louis V."/>
            <person name="Despons L."/>
            <person name="Friedrich A."/>
            <person name="Martin T."/>
            <person name="Durrens P."/>
            <person name="Casaregola S."/>
            <person name="Neuveglise C."/>
            <person name="Fairhead C."/>
            <person name="Marck C."/>
            <person name="Cruz J.A."/>
            <person name="Straub M.L."/>
            <person name="Kugler V."/>
            <person name="Sacerdot C."/>
            <person name="Uzunov Z."/>
            <person name="Thierry A."/>
            <person name="Weiss S."/>
            <person name="Bleykasten C."/>
            <person name="De Montigny J."/>
            <person name="Jacques N."/>
            <person name="Jung P."/>
            <person name="Lemaire M."/>
            <person name="Mallet S."/>
            <person name="Morel G."/>
            <person name="Richard G.F."/>
            <person name="Sarkar A."/>
            <person name="Savel G."/>
            <person name="Schacherer J."/>
            <person name="Seret M.L."/>
            <person name="Talla E."/>
            <person name="Samson G."/>
            <person name="Jubin C."/>
            <person name="Poulain J."/>
            <person name="Vacherie B."/>
            <person name="Barbe V."/>
            <person name="Pelletier E."/>
            <person name="Sherman D.J."/>
            <person name="Westhof E."/>
            <person name="Weissenbach J."/>
            <person name="Baret P.V."/>
            <person name="Wincker P."/>
            <person name="Gaillardin C."/>
            <person name="Dujon B."/>
            <person name="Souciet J.L."/>
        </authorList>
    </citation>
    <scope>NUCLEOTIDE SEQUENCE [LARGE SCALE GENOMIC DNA]</scope>
    <source>
        <strain evidence="7">ATCC MYA-4447 / BCRC 22081 / CBS 7064 / NBRC 10061 / NRRL Y-12695</strain>
    </source>
</reference>
<dbReference type="CDD" id="cd17546">
    <property type="entry name" value="REC_hyHK_CKI1_RcsC-like"/>
    <property type="match status" value="1"/>
</dbReference>
<feature type="modified residue" description="4-aspartylphosphate" evidence="3">
    <location>
        <position position="558"/>
    </location>
</feature>
<dbReference type="InterPro" id="IPR029071">
    <property type="entry name" value="Ubiquitin-like_domsf"/>
</dbReference>
<dbReference type="AlphaFoldDB" id="G8Y118"/>
<feature type="region of interest" description="Disordered" evidence="4">
    <location>
        <begin position="1"/>
        <end position="67"/>
    </location>
</feature>
<dbReference type="OrthoDB" id="21225at2759"/>
<dbReference type="EMBL" id="FO082046">
    <property type="protein sequence ID" value="CCE86521.1"/>
    <property type="molecule type" value="Genomic_DNA"/>
</dbReference>
<evidence type="ECO:0000313" key="7">
    <source>
        <dbReference type="Proteomes" id="UP000005222"/>
    </source>
</evidence>
<feature type="domain" description="Response regulatory" evidence="5">
    <location>
        <begin position="509"/>
        <end position="658"/>
    </location>
</feature>
<feature type="compositionally biased region" description="Low complexity" evidence="4">
    <location>
        <begin position="21"/>
        <end position="41"/>
    </location>
</feature>
<dbReference type="InParanoid" id="G8Y118"/>
<dbReference type="PROSITE" id="PS50110">
    <property type="entry name" value="RESPONSE_REGULATORY"/>
    <property type="match status" value="1"/>
</dbReference>
<feature type="region of interest" description="Disordered" evidence="4">
    <location>
        <begin position="390"/>
        <end position="469"/>
    </location>
</feature>
<dbReference type="GO" id="GO:0036180">
    <property type="term" value="P:filamentous growth of a population of unicellular organisms in response to biotic stimulus"/>
    <property type="evidence" value="ECO:0007669"/>
    <property type="project" value="UniProtKB-ARBA"/>
</dbReference>
<accession>G8Y118</accession>
<dbReference type="PANTHER" id="PTHR45339">
    <property type="entry name" value="HYBRID SIGNAL TRANSDUCTION HISTIDINE KINASE J"/>
    <property type="match status" value="1"/>
</dbReference>
<dbReference type="SUPFAM" id="SSF52172">
    <property type="entry name" value="CheY-like"/>
    <property type="match status" value="1"/>
</dbReference>
<dbReference type="Pfam" id="PF00072">
    <property type="entry name" value="Response_reg"/>
    <property type="match status" value="1"/>
</dbReference>
<keyword evidence="2" id="KW-0902">Two-component regulatory system</keyword>
<keyword evidence="7" id="KW-1185">Reference proteome</keyword>
<dbReference type="InterPro" id="IPR001789">
    <property type="entry name" value="Sig_transdc_resp-reg_receiver"/>
</dbReference>
<organism evidence="6 7">
    <name type="scientific">Pichia sorbitophila (strain ATCC MYA-4447 / BCRC 22081 / CBS 7064 / NBRC 10061 / NRRL Y-12695)</name>
    <name type="common">Hybrid yeast</name>
    <dbReference type="NCBI Taxonomy" id="559304"/>
    <lineage>
        <taxon>Eukaryota</taxon>
        <taxon>Fungi</taxon>
        <taxon>Dikarya</taxon>
        <taxon>Ascomycota</taxon>
        <taxon>Saccharomycotina</taxon>
        <taxon>Pichiomycetes</taxon>
        <taxon>Debaryomycetaceae</taxon>
        <taxon>Millerozyma</taxon>
    </lineage>
</organism>
<proteinExistence type="predicted"/>
<protein>
    <submittedName>
        <fullName evidence="6">Piso0_005016 protein</fullName>
    </submittedName>
</protein>
<evidence type="ECO:0000256" key="4">
    <source>
        <dbReference type="SAM" id="MobiDB-lite"/>
    </source>
</evidence>
<dbReference type="InterPro" id="IPR011006">
    <property type="entry name" value="CheY-like_superfamily"/>
</dbReference>
<evidence type="ECO:0000256" key="3">
    <source>
        <dbReference type="PROSITE-ProRule" id="PRU00169"/>
    </source>
</evidence>
<feature type="compositionally biased region" description="Polar residues" evidence="4">
    <location>
        <begin position="1"/>
        <end position="11"/>
    </location>
</feature>
<feature type="region of interest" description="Disordered" evidence="4">
    <location>
        <begin position="210"/>
        <end position="292"/>
    </location>
</feature>
<dbReference type="GO" id="GO:0006950">
    <property type="term" value="P:response to stress"/>
    <property type="evidence" value="ECO:0007669"/>
    <property type="project" value="UniProtKB-ARBA"/>
</dbReference>
<dbReference type="FunFam" id="3.40.50.2300:FF:000146">
    <property type="entry name" value="Putative two-component response regulator SSK1p"/>
    <property type="match status" value="1"/>
</dbReference>
<dbReference type="GO" id="GO:0000156">
    <property type="term" value="F:phosphorelay response regulator activity"/>
    <property type="evidence" value="ECO:0007669"/>
    <property type="project" value="UniProtKB-ARBA"/>
</dbReference>
<feature type="compositionally biased region" description="Polar residues" evidence="4">
    <location>
        <begin position="43"/>
        <end position="58"/>
    </location>
</feature>
<feature type="compositionally biased region" description="Polar residues" evidence="4">
    <location>
        <begin position="224"/>
        <end position="240"/>
    </location>
</feature>
<dbReference type="STRING" id="559304.G8Y118"/>